<reference evidence="1 2" key="1">
    <citation type="submission" date="2018-06" db="EMBL/GenBank/DDBJ databases">
        <authorList>
            <consortium name="Pathogen Informatics"/>
            <person name="Doyle S."/>
        </authorList>
    </citation>
    <scope>NUCLEOTIDE SEQUENCE [LARGE SCALE GENOMIC DNA]</scope>
    <source>
        <strain evidence="1 2">NCTC10821</strain>
    </source>
</reference>
<dbReference type="InterPro" id="IPR007423">
    <property type="entry name" value="Sel_put"/>
</dbReference>
<accession>A0A378TC42</accession>
<evidence type="ECO:0000313" key="1">
    <source>
        <dbReference type="EMBL" id="STZ57413.1"/>
    </source>
</evidence>
<gene>
    <name evidence="1" type="ORF">NCTC10821_00913</name>
</gene>
<sequence>MGRTRRFASELGRFCATVRWFCSSLMGDNHYHRYVAHRARAHPGEPVIDEREYWRVRHAAADAHPGARCC</sequence>
<dbReference type="Proteomes" id="UP000254978">
    <property type="component" value="Unassembled WGS sequence"/>
</dbReference>
<keyword evidence="2" id="KW-1185">Reference proteome</keyword>
<evidence type="ECO:0000313" key="2">
    <source>
        <dbReference type="Proteomes" id="UP000254978"/>
    </source>
</evidence>
<dbReference type="AlphaFoldDB" id="A0A378TC42"/>
<protein>
    <submittedName>
        <fullName evidence="1">Uncharacterized small protein</fullName>
    </submittedName>
</protein>
<dbReference type="EMBL" id="UGQT01000001">
    <property type="protein sequence ID" value="STZ57413.1"/>
    <property type="molecule type" value="Genomic_DNA"/>
</dbReference>
<organism evidence="1 2">
    <name type="scientific">Mycolicibacterium tokaiense</name>
    <dbReference type="NCBI Taxonomy" id="39695"/>
    <lineage>
        <taxon>Bacteria</taxon>
        <taxon>Bacillati</taxon>
        <taxon>Actinomycetota</taxon>
        <taxon>Actinomycetes</taxon>
        <taxon>Mycobacteriales</taxon>
        <taxon>Mycobacteriaceae</taxon>
        <taxon>Mycolicibacterium</taxon>
    </lineage>
</organism>
<dbReference type="OrthoDB" id="3541280at2"/>
<name>A0A378TC42_9MYCO</name>
<proteinExistence type="predicted"/>
<dbReference type="Pfam" id="PF04328">
    <property type="entry name" value="Sel_put"/>
    <property type="match status" value="1"/>
</dbReference>